<dbReference type="Proteomes" id="UP001158986">
    <property type="component" value="Unassembled WGS sequence"/>
</dbReference>
<gene>
    <name evidence="1" type="ORF">PBS001_LOCUS1317</name>
</gene>
<proteinExistence type="predicted"/>
<name>A0ABN8CRK4_9STRA</name>
<dbReference type="EMBL" id="CAKLCB010000073">
    <property type="protein sequence ID" value="CAH0514571.1"/>
    <property type="molecule type" value="Genomic_DNA"/>
</dbReference>
<accession>A0ABN8CRK4</accession>
<organism evidence="1 2">
    <name type="scientific">Peronospora belbahrii</name>
    <dbReference type="NCBI Taxonomy" id="622444"/>
    <lineage>
        <taxon>Eukaryota</taxon>
        <taxon>Sar</taxon>
        <taxon>Stramenopiles</taxon>
        <taxon>Oomycota</taxon>
        <taxon>Peronosporomycetes</taxon>
        <taxon>Peronosporales</taxon>
        <taxon>Peronosporaceae</taxon>
        <taxon>Peronospora</taxon>
    </lineage>
</organism>
<evidence type="ECO:0000313" key="1">
    <source>
        <dbReference type="EMBL" id="CAH0514571.1"/>
    </source>
</evidence>
<sequence length="246" mass="28125">MADFVPQLQTVLGAMNDVLQLCQTHANALPVLSEQLQRNVASEKEQRPILVYRITFAAFCGNVEDSNHTQRIYSDGKYVQSFRQCQRQSLQPLHAKLRLSCKTGLTTKQKQLGVRRWLAQMEAYPGVPPLRGHHLTEYFELHPGGCTLELDDMTVEVKDAFLLLVIPILKQNRALHVSVFTRYAGIYEATTKQSLGNEEVGIEKVWSMRIHVLSTVASSPLFSFSLYHQVLAIHRAFWHLHLLYRQ</sequence>
<evidence type="ECO:0000313" key="2">
    <source>
        <dbReference type="Proteomes" id="UP001158986"/>
    </source>
</evidence>
<keyword evidence="2" id="KW-1185">Reference proteome</keyword>
<comment type="caution">
    <text evidence="1">The sequence shown here is derived from an EMBL/GenBank/DDBJ whole genome shotgun (WGS) entry which is preliminary data.</text>
</comment>
<reference evidence="1 2" key="1">
    <citation type="submission" date="2021-11" db="EMBL/GenBank/DDBJ databases">
        <authorList>
            <person name="Islam A."/>
            <person name="Islam S."/>
            <person name="Flora M.S."/>
            <person name="Rahman M."/>
            <person name="Ziaur R.M."/>
            <person name="Epstein J.H."/>
            <person name="Hassan M."/>
            <person name="Klassen M."/>
            <person name="Woodard K."/>
            <person name="Webb A."/>
            <person name="Webby R.J."/>
            <person name="El Zowalaty M.E."/>
        </authorList>
    </citation>
    <scope>NUCLEOTIDE SEQUENCE [LARGE SCALE GENOMIC DNA]</scope>
    <source>
        <strain evidence="1">Pbs1</strain>
    </source>
</reference>
<protein>
    <submittedName>
        <fullName evidence="1">Uncharacterized protein</fullName>
    </submittedName>
</protein>